<dbReference type="GO" id="GO:0019695">
    <property type="term" value="P:choline metabolic process"/>
    <property type="evidence" value="ECO:0007669"/>
    <property type="project" value="TreeGrafter"/>
</dbReference>
<comment type="catalytic activity">
    <reaction evidence="7">
        <text>acetylcholine + H2O = choline + acetate + H(+)</text>
        <dbReference type="Rhea" id="RHEA:17561"/>
        <dbReference type="ChEBI" id="CHEBI:15354"/>
        <dbReference type="ChEBI" id="CHEBI:15355"/>
        <dbReference type="ChEBI" id="CHEBI:15377"/>
        <dbReference type="ChEBI" id="CHEBI:15378"/>
        <dbReference type="ChEBI" id="CHEBI:30089"/>
        <dbReference type="EC" id="3.1.1.7"/>
    </reaction>
</comment>
<reference evidence="12 13" key="1">
    <citation type="journal article" date="2023" name="Arcadia Sci">
        <title>De novo assembly of a long-read Amblyomma americanum tick genome.</title>
        <authorList>
            <person name="Chou S."/>
            <person name="Poskanzer K.E."/>
            <person name="Rollins M."/>
            <person name="Thuy-Boun P.S."/>
        </authorList>
    </citation>
    <scope>NUCLEOTIDE SEQUENCE [LARGE SCALE GENOMIC DNA]</scope>
    <source>
        <strain evidence="12">F_SG_1</strain>
        <tissue evidence="12">Salivary glands</tissue>
    </source>
</reference>
<evidence type="ECO:0000256" key="4">
    <source>
        <dbReference type="ARBA" id="ARBA00022867"/>
    </source>
</evidence>
<keyword evidence="2" id="KW-0719">Serine esterase</keyword>
<dbReference type="Pfam" id="PF00135">
    <property type="entry name" value="COesterase"/>
    <property type="match status" value="1"/>
</dbReference>
<dbReference type="GO" id="GO:0006581">
    <property type="term" value="P:acetylcholine catabolic process"/>
    <property type="evidence" value="ECO:0007669"/>
    <property type="project" value="TreeGrafter"/>
</dbReference>
<evidence type="ECO:0000259" key="11">
    <source>
        <dbReference type="Pfam" id="PF00135"/>
    </source>
</evidence>
<dbReference type="EMBL" id="JARKHS020025731">
    <property type="protein sequence ID" value="KAK8767123.1"/>
    <property type="molecule type" value="Genomic_DNA"/>
</dbReference>
<dbReference type="SUPFAM" id="SSF53474">
    <property type="entry name" value="alpha/beta-Hydrolases"/>
    <property type="match status" value="1"/>
</dbReference>
<proteinExistence type="inferred from homology"/>
<feature type="transmembrane region" description="Helical" evidence="10">
    <location>
        <begin position="61"/>
        <end position="79"/>
    </location>
</feature>
<dbReference type="GO" id="GO:0005886">
    <property type="term" value="C:plasma membrane"/>
    <property type="evidence" value="ECO:0007669"/>
    <property type="project" value="TreeGrafter"/>
</dbReference>
<gene>
    <name evidence="12" type="ORF">V5799_006097</name>
</gene>
<evidence type="ECO:0000256" key="10">
    <source>
        <dbReference type="SAM" id="Phobius"/>
    </source>
</evidence>
<keyword evidence="10" id="KW-0472">Membrane</keyword>
<dbReference type="InterPro" id="IPR050654">
    <property type="entry name" value="AChE-related_enzymes"/>
</dbReference>
<dbReference type="FunFam" id="3.40.50.1820:FF:000029">
    <property type="entry name" value="Acetylcholinesterase"/>
    <property type="match status" value="1"/>
</dbReference>
<evidence type="ECO:0000313" key="13">
    <source>
        <dbReference type="Proteomes" id="UP001321473"/>
    </source>
</evidence>
<evidence type="ECO:0000256" key="2">
    <source>
        <dbReference type="ARBA" id="ARBA00022487"/>
    </source>
</evidence>
<dbReference type="PROSITE" id="PS00122">
    <property type="entry name" value="CARBOXYLESTERASE_B_1"/>
    <property type="match status" value="1"/>
</dbReference>
<dbReference type="InterPro" id="IPR000997">
    <property type="entry name" value="Cholinesterase"/>
</dbReference>
<feature type="domain" description="Carboxylesterase type B" evidence="11">
    <location>
        <begin position="87"/>
        <end position="596"/>
    </location>
</feature>
<keyword evidence="10" id="KW-1133">Transmembrane helix</keyword>
<keyword evidence="10" id="KW-0812">Transmembrane</keyword>
<evidence type="ECO:0000256" key="5">
    <source>
        <dbReference type="ARBA" id="ARBA00023157"/>
    </source>
</evidence>
<name>A0AAQ4DXD3_AMBAM</name>
<dbReference type="GO" id="GO:0005615">
    <property type="term" value="C:extracellular space"/>
    <property type="evidence" value="ECO:0007669"/>
    <property type="project" value="TreeGrafter"/>
</dbReference>
<sequence>MLEAIWEERQRALVGRGRSKGRRSVPTGREYRGGAGFLGVGAALHHCFFPERLLSAATKMAFAVSLFLAALLLWVAAAGDESYVERDTTEGKVRGRLVRAIGRNVEEYRGIPFAEPPLGKLRFRPPVRKAPWEGTLDTTTLKLTACPQEEMPLIKMGDVAYTEDCLHLNVWVPQSAKEPGSSQPVMVWIHGGGFTFGSANEPSYNGANLATLGDVLVVSMNYRLGILGFMSANSPEAPGNVGLLDQLEVLKWVQRNIASFGGDPERVTIFGESAGAASVHCHVMSPMSEGLFKRAVLLSGTMYNIDMWDMIHESMVKGNKVADIVGCSKKGTIDLSANAEDVIRCFRRKSADELMKASFESVAPKVVPFYPIYHDSFLPKMPLVAMNRGFFGSIDVVAGVTSDEGALMPMFPPKPELLAEDLQVSEKLGDALHATVSTWLKEDVPDVLDKYIADAPNGDGNALRRQYLDYSADRMFYCPLRFFADKHSERGNRVFAYVFDHKSATAPFPGWTGVPHAAELAFLFGHKYAEDPDSPDGRMSEEFVRALTSFAEKGFPELPEKRKWPRYTKQAPVMIVMGHGQFNETQEFRKSQCERWKYLF</sequence>
<keyword evidence="4" id="KW-0531">Neurotransmitter degradation</keyword>
<dbReference type="GO" id="GO:0003990">
    <property type="term" value="F:acetylcholinesterase activity"/>
    <property type="evidence" value="ECO:0007669"/>
    <property type="project" value="UniProtKB-EC"/>
</dbReference>
<evidence type="ECO:0000256" key="6">
    <source>
        <dbReference type="ARBA" id="ARBA00023180"/>
    </source>
</evidence>
<accession>A0AAQ4DXD3</accession>
<evidence type="ECO:0000256" key="1">
    <source>
        <dbReference type="ARBA" id="ARBA00005964"/>
    </source>
</evidence>
<dbReference type="InterPro" id="IPR029058">
    <property type="entry name" value="AB_hydrolase_fold"/>
</dbReference>
<feature type="active site" description="Charge relay system" evidence="8">
    <location>
        <position position="404"/>
    </location>
</feature>
<keyword evidence="13" id="KW-1185">Reference proteome</keyword>
<comment type="caution">
    <text evidence="12">The sequence shown here is derived from an EMBL/GenBank/DDBJ whole genome shotgun (WGS) entry which is preliminary data.</text>
</comment>
<dbReference type="PANTHER" id="PTHR43918:SF4">
    <property type="entry name" value="CARBOXYLIC ESTER HYDROLASE"/>
    <property type="match status" value="1"/>
</dbReference>
<evidence type="ECO:0000256" key="9">
    <source>
        <dbReference type="RuleBase" id="RU361235"/>
    </source>
</evidence>
<keyword evidence="3 9" id="KW-0378">Hydrolase</keyword>
<feature type="active site" description="Acyl-ester intermediate" evidence="8">
    <location>
        <position position="273"/>
    </location>
</feature>
<protein>
    <recommendedName>
        <fullName evidence="9">Carboxylic ester hydrolase</fullName>
        <ecNumber evidence="9">3.1.1.-</ecNumber>
    </recommendedName>
</protein>
<evidence type="ECO:0000256" key="3">
    <source>
        <dbReference type="ARBA" id="ARBA00022801"/>
    </source>
</evidence>
<keyword evidence="5" id="KW-1015">Disulfide bond</keyword>
<evidence type="ECO:0000256" key="7">
    <source>
        <dbReference type="ARBA" id="ARBA00048484"/>
    </source>
</evidence>
<feature type="active site" description="Charge relay system" evidence="8">
    <location>
        <position position="516"/>
    </location>
</feature>
<evidence type="ECO:0000256" key="8">
    <source>
        <dbReference type="PIRSR" id="PIRSR600997-1"/>
    </source>
</evidence>
<evidence type="ECO:0000313" key="12">
    <source>
        <dbReference type="EMBL" id="KAK8767123.1"/>
    </source>
</evidence>
<dbReference type="AlphaFoldDB" id="A0AAQ4DXD3"/>
<keyword evidence="6" id="KW-0325">Glycoprotein</keyword>
<dbReference type="PANTHER" id="PTHR43918">
    <property type="entry name" value="ACETYLCHOLINESTERASE"/>
    <property type="match status" value="1"/>
</dbReference>
<dbReference type="PRINTS" id="PR00878">
    <property type="entry name" value="CHOLNESTRASE"/>
</dbReference>
<organism evidence="12 13">
    <name type="scientific">Amblyomma americanum</name>
    <name type="common">Lone star tick</name>
    <dbReference type="NCBI Taxonomy" id="6943"/>
    <lineage>
        <taxon>Eukaryota</taxon>
        <taxon>Metazoa</taxon>
        <taxon>Ecdysozoa</taxon>
        <taxon>Arthropoda</taxon>
        <taxon>Chelicerata</taxon>
        <taxon>Arachnida</taxon>
        <taxon>Acari</taxon>
        <taxon>Parasitiformes</taxon>
        <taxon>Ixodida</taxon>
        <taxon>Ixodoidea</taxon>
        <taxon>Ixodidae</taxon>
        <taxon>Amblyomminae</taxon>
        <taxon>Amblyomma</taxon>
    </lineage>
</organism>
<dbReference type="Gene3D" id="3.40.50.1820">
    <property type="entry name" value="alpha/beta hydrolase"/>
    <property type="match status" value="1"/>
</dbReference>
<dbReference type="Proteomes" id="UP001321473">
    <property type="component" value="Unassembled WGS sequence"/>
</dbReference>
<dbReference type="InterPro" id="IPR019826">
    <property type="entry name" value="Carboxylesterase_B_AS"/>
</dbReference>
<dbReference type="InterPro" id="IPR002018">
    <property type="entry name" value="CarbesteraseB"/>
</dbReference>
<dbReference type="EC" id="3.1.1.-" evidence="9"/>
<comment type="similarity">
    <text evidence="1 9">Belongs to the type-B carboxylesterase/lipase family.</text>
</comment>